<organism evidence="1 2">
    <name type="scientific">Azospirillum argentinense</name>
    <dbReference type="NCBI Taxonomy" id="2970906"/>
    <lineage>
        <taxon>Bacteria</taxon>
        <taxon>Pseudomonadati</taxon>
        <taxon>Pseudomonadota</taxon>
        <taxon>Alphaproteobacteria</taxon>
        <taxon>Rhodospirillales</taxon>
        <taxon>Azospirillaceae</taxon>
        <taxon>Azospirillum</taxon>
    </lineage>
</organism>
<dbReference type="RefSeq" id="WP_038528759.1">
    <property type="nucleotide sequence ID" value="NZ_CP007793.1"/>
</dbReference>
<dbReference type="EMBL" id="CP007793">
    <property type="protein sequence ID" value="AIB12218.1"/>
    <property type="molecule type" value="Genomic_DNA"/>
</dbReference>
<dbReference type="Proteomes" id="UP000027186">
    <property type="component" value="Chromosome"/>
</dbReference>
<gene>
    <name evidence="1" type="ORF">ABAZ39_09425</name>
</gene>
<protein>
    <submittedName>
        <fullName evidence="1">Uncharacterized protein</fullName>
    </submittedName>
</protein>
<sequence>MSDFAMDHVRAFIAKTRVAEMTAKGWRVVGPGEEGSLLMEGPQLGGAPVRLSALVNDLFDDLVAQALERADRIDHAAARLPRAA</sequence>
<evidence type="ECO:0000313" key="1">
    <source>
        <dbReference type="EMBL" id="AIB12218.1"/>
    </source>
</evidence>
<accession>A0A060DMC8</accession>
<proteinExistence type="predicted"/>
<dbReference type="AlphaFoldDB" id="A0A060DMC8"/>
<dbReference type="KEGG" id="abq:ABAZ39_09425"/>
<name>A0A060DMC8_9PROT</name>
<evidence type="ECO:0000313" key="2">
    <source>
        <dbReference type="Proteomes" id="UP000027186"/>
    </source>
</evidence>
<reference evidence="1 2" key="1">
    <citation type="journal article" date="2014" name="Genome Announc.">
        <title>Complete Genome Sequence of the Model Rhizosphere Strain Azospirillum brasilense Az39, Successfully Applied in Agriculture.</title>
        <authorList>
            <person name="Rivera D."/>
            <person name="Revale S."/>
            <person name="Molina R."/>
            <person name="Gualpa J."/>
            <person name="Puente M."/>
            <person name="Maroniche G."/>
            <person name="Paris G."/>
            <person name="Baker D."/>
            <person name="Clavijo B."/>
            <person name="McLay K."/>
            <person name="Spaepen S."/>
            <person name="Perticari A."/>
            <person name="Vazquez M."/>
            <person name="Wisniewski-Dye F."/>
            <person name="Watkins C."/>
            <person name="Martinez-Abarca F."/>
            <person name="Vanderleyden J."/>
            <person name="Cassan F."/>
        </authorList>
    </citation>
    <scope>NUCLEOTIDE SEQUENCE [LARGE SCALE GENOMIC DNA]</scope>
    <source>
        <strain evidence="1 2">Az39</strain>
    </source>
</reference>